<name>A0A2K8T4U8_9NOSO</name>
<evidence type="ECO:0000313" key="2">
    <source>
        <dbReference type="Proteomes" id="UP000232003"/>
    </source>
</evidence>
<organism evidence="1 2">
    <name type="scientific">Nostoc flagelliforme CCNUN1</name>
    <dbReference type="NCBI Taxonomy" id="2038116"/>
    <lineage>
        <taxon>Bacteria</taxon>
        <taxon>Bacillati</taxon>
        <taxon>Cyanobacteriota</taxon>
        <taxon>Cyanophyceae</taxon>
        <taxon>Nostocales</taxon>
        <taxon>Nostocaceae</taxon>
        <taxon>Nostoc</taxon>
    </lineage>
</organism>
<protein>
    <submittedName>
        <fullName evidence="1">Uncharacterized protein</fullName>
    </submittedName>
</protein>
<dbReference type="EMBL" id="CP024785">
    <property type="protein sequence ID" value="AUB42035.1"/>
    <property type="molecule type" value="Genomic_DNA"/>
</dbReference>
<evidence type="ECO:0000313" key="1">
    <source>
        <dbReference type="EMBL" id="AUB42035.1"/>
    </source>
</evidence>
<sequence length="46" mass="5311">MHRGWRLFSTLSLSGDVDPNPAIASRKQAQKSLEREFRVRNFSYAS</sequence>
<dbReference type="RefSeq" id="WP_339382380.1">
    <property type="nucleotide sequence ID" value="NZ_CAWNNC010000001.1"/>
</dbReference>
<gene>
    <name evidence="1" type="ORF">COO91_08134</name>
</gene>
<proteinExistence type="predicted"/>
<keyword evidence="2" id="KW-1185">Reference proteome</keyword>
<dbReference type="Proteomes" id="UP000232003">
    <property type="component" value="Chromosome"/>
</dbReference>
<reference evidence="1 2" key="1">
    <citation type="submission" date="2017-11" db="EMBL/GenBank/DDBJ databases">
        <title>Complete genome of a free-living desiccation-tolerant cyanobacterium and its photosynthetic adaptation to extreme terrestrial habitat.</title>
        <authorList>
            <person name="Shang J."/>
        </authorList>
    </citation>
    <scope>NUCLEOTIDE SEQUENCE [LARGE SCALE GENOMIC DNA]</scope>
    <source>
        <strain evidence="1 2">CCNUN1</strain>
    </source>
</reference>
<dbReference type="AlphaFoldDB" id="A0A2K8T4U8"/>
<accession>A0A2K8T4U8</accession>
<dbReference type="KEGG" id="nfl:COO91_08134"/>